<keyword evidence="2" id="KW-1185">Reference proteome</keyword>
<accession>A0A839F6Q6</accession>
<evidence type="ECO:0000313" key="2">
    <source>
        <dbReference type="Proteomes" id="UP000550401"/>
    </source>
</evidence>
<protein>
    <recommendedName>
        <fullName evidence="3">Lipoprotein</fullName>
    </recommendedName>
</protein>
<name>A0A839F6Q6_9GAMM</name>
<dbReference type="Proteomes" id="UP000550401">
    <property type="component" value="Unassembled WGS sequence"/>
</dbReference>
<reference evidence="1 2" key="1">
    <citation type="submission" date="2020-07" db="EMBL/GenBank/DDBJ databases">
        <title>Genomic Encyclopedia of Type Strains, Phase IV (KMG-V): Genome sequencing to study the core and pangenomes of soil and plant-associated prokaryotes.</title>
        <authorList>
            <person name="Whitman W."/>
        </authorList>
    </citation>
    <scope>NUCLEOTIDE SEQUENCE [LARGE SCALE GENOMIC DNA]</scope>
    <source>
        <strain evidence="1 2">RH2WT43</strain>
    </source>
</reference>
<comment type="caution">
    <text evidence="1">The sequence shown here is derived from an EMBL/GenBank/DDBJ whole genome shotgun (WGS) entry which is preliminary data.</text>
</comment>
<organism evidence="1 2">
    <name type="scientific">Dokdonella fugitiva</name>
    <dbReference type="NCBI Taxonomy" id="328517"/>
    <lineage>
        <taxon>Bacteria</taxon>
        <taxon>Pseudomonadati</taxon>
        <taxon>Pseudomonadota</taxon>
        <taxon>Gammaproteobacteria</taxon>
        <taxon>Lysobacterales</taxon>
        <taxon>Rhodanobacteraceae</taxon>
        <taxon>Dokdonella</taxon>
    </lineage>
</organism>
<dbReference type="PROSITE" id="PS51257">
    <property type="entry name" value="PROKAR_LIPOPROTEIN"/>
    <property type="match status" value="1"/>
</dbReference>
<dbReference type="AlphaFoldDB" id="A0A839F6Q6"/>
<evidence type="ECO:0000313" key="1">
    <source>
        <dbReference type="EMBL" id="MBA8889459.1"/>
    </source>
</evidence>
<sequence>MIARLLLLSSVILASGCTGIRPAREPLCSEMTRFANAIEPGNEARVELCVDWGPRCADGAEAASQPVLASRRCEDGGSVPAAKFCDYLLQNSSAEFPGGNFGAALSCLGGYAPGKYLDHEWKHARVGTRSMPGTEDGVDVDIDYASATKDGPALLRIEVKAKRPPFPDDVIRSRLERDDGRAIPSLSGMGACSALSASPMFNGTTFEASYPEGAWVICDATVSGQRVRATATVLRYLYHASMQRPMAARRIDVTLAKSAGEWRITAWEDHAIDYAP</sequence>
<dbReference type="EMBL" id="JACGXL010000007">
    <property type="protein sequence ID" value="MBA8889459.1"/>
    <property type="molecule type" value="Genomic_DNA"/>
</dbReference>
<proteinExistence type="predicted"/>
<dbReference type="RefSeq" id="WP_182532506.1">
    <property type="nucleotide sequence ID" value="NZ_JACGXL010000007.1"/>
</dbReference>
<evidence type="ECO:0008006" key="3">
    <source>
        <dbReference type="Google" id="ProtNLM"/>
    </source>
</evidence>
<gene>
    <name evidence="1" type="ORF">FHW12_003705</name>
</gene>